<dbReference type="EMBL" id="MU006115">
    <property type="protein sequence ID" value="KAF2834732.1"/>
    <property type="molecule type" value="Genomic_DNA"/>
</dbReference>
<evidence type="ECO:0000313" key="7">
    <source>
        <dbReference type="EMBL" id="KAF2834732.1"/>
    </source>
</evidence>
<sequence>MDKLNNLSPAHCILLALHHTLESNIDALRTLIALRPDAFGPEHTLRLLLTYLPETVESEQYVSLVQEIAIGVNVQPSQNKLRDIELAPIQDISSAQAKRRVKKLHLLPLALSSEPVAVPAQDILTHYLIHRAHRVDAETGLLSLVPGLVAPFVDGNQVLRTWFVADLLPLLRWGYEYYPGSSGVPGLEAFERLEGERGVGALLAAGQREGKREIARDLRGLVGPWMVAKGERRRRKGKRRFSVDGRAEELQDERTREKHGWEHVFTWLVKLAIQDFPLAAATVEEWDGPGDVDLGGYVKLHDYLSEEEQRTLEMRYAQAVLAIPYAVEADTPETIHNAHGLLVRLARLLDFDPPPDLATSIELLPKIDSKTLSIEHTSGHTMTPTVLLSHDHPLTKPRLETFALLQMFVYSAYMLAELGHSVSVAHVAQIRFGESAEEQIKVVRRILLALVSGKRQDEGQWALVRSRVLWLWDWGLEDTTVGERSAAGVFGRVKRTELEKEVLRAFVASGTYPLVVKAYIDNTNRSLPPEAVEAVIVDIALSHYDNASNGNRTRGGMRKASEVIATFRPHHPNSPSFARLDALLKATHALSFYSLTLQHGVPFAPVNIRAAADPVGLISKVLAQNPRSYTKVDDLVFIARNLVAAGLPAADEEDEDGQKGDDDKEMKRKQKKAEKRVMAMAVEASLAEEDFETAYSYVMNKLDVTPEPSSHTSFNSDKADEYSYRAAFLAGRHPRPPLSSSTSSTANLLRPLNQRLELLSRALLLAPADMLTEILQVWRKCEEEMLALEAAEEKEALGWDDRGEGKTAGMPGSFAFGEEVSGGRWHGVQTGNKRPEIRGRWWDGGANTLTSPTAAKHRRSSDDETPLSLFDLARGVTSGLGLGRSVGSLRDVARGRGDIGGYMEGMGKGDRGDTGERVRRRDVVASAAMEGLAKGVGWVIGQSPFSPFAFDFASIF</sequence>
<accession>A0A9P4VMJ6</accession>
<evidence type="ECO:0000313" key="8">
    <source>
        <dbReference type="Proteomes" id="UP000799429"/>
    </source>
</evidence>
<proteinExistence type="predicted"/>
<dbReference type="OrthoDB" id="3434013at2759"/>
<feature type="compositionally biased region" description="Basic and acidic residues" evidence="5">
    <location>
        <begin position="657"/>
        <end position="666"/>
    </location>
</feature>
<dbReference type="Pfam" id="PF08314">
    <property type="entry name" value="Sec39"/>
    <property type="match status" value="1"/>
</dbReference>
<dbReference type="InterPro" id="IPR013244">
    <property type="entry name" value="Sec39_domain"/>
</dbReference>
<dbReference type="GO" id="GO:0015031">
    <property type="term" value="P:protein transport"/>
    <property type="evidence" value="ECO:0007669"/>
    <property type="project" value="UniProtKB-KW"/>
</dbReference>
<evidence type="ECO:0000256" key="3">
    <source>
        <dbReference type="ARBA" id="ARBA00022824"/>
    </source>
</evidence>
<dbReference type="GO" id="GO:0005783">
    <property type="term" value="C:endoplasmic reticulum"/>
    <property type="evidence" value="ECO:0007669"/>
    <property type="project" value="UniProtKB-SubCell"/>
</dbReference>
<comment type="caution">
    <text evidence="7">The sequence shown here is derived from an EMBL/GenBank/DDBJ whole genome shotgun (WGS) entry which is preliminary data.</text>
</comment>
<name>A0A9P4VMJ6_9PEZI</name>
<keyword evidence="4" id="KW-0653">Protein transport</keyword>
<organism evidence="7 8">
    <name type="scientific">Patellaria atrata CBS 101060</name>
    <dbReference type="NCBI Taxonomy" id="1346257"/>
    <lineage>
        <taxon>Eukaryota</taxon>
        <taxon>Fungi</taxon>
        <taxon>Dikarya</taxon>
        <taxon>Ascomycota</taxon>
        <taxon>Pezizomycotina</taxon>
        <taxon>Dothideomycetes</taxon>
        <taxon>Dothideomycetes incertae sedis</taxon>
        <taxon>Patellariales</taxon>
        <taxon>Patellariaceae</taxon>
        <taxon>Patellaria</taxon>
    </lineage>
</organism>
<dbReference type="PANTHER" id="PTHR40787">
    <property type="entry name" value="SECRETED PROTEIN"/>
    <property type="match status" value="1"/>
</dbReference>
<gene>
    <name evidence="7" type="ORF">M501DRAFT_983578</name>
</gene>
<evidence type="ECO:0000256" key="2">
    <source>
        <dbReference type="ARBA" id="ARBA00022448"/>
    </source>
</evidence>
<keyword evidence="2" id="KW-0813">Transport</keyword>
<comment type="subcellular location">
    <subcellularLocation>
        <location evidence="1">Endoplasmic reticulum</location>
    </subcellularLocation>
</comment>
<feature type="region of interest" description="Disordered" evidence="5">
    <location>
        <begin position="649"/>
        <end position="671"/>
    </location>
</feature>
<protein>
    <submittedName>
        <fullName evidence="7">Secretory pathway Sec39</fullName>
    </submittedName>
</protein>
<evidence type="ECO:0000256" key="4">
    <source>
        <dbReference type="ARBA" id="ARBA00022927"/>
    </source>
</evidence>
<evidence type="ECO:0000259" key="6">
    <source>
        <dbReference type="Pfam" id="PF08314"/>
    </source>
</evidence>
<evidence type="ECO:0000256" key="1">
    <source>
        <dbReference type="ARBA" id="ARBA00004240"/>
    </source>
</evidence>
<dbReference type="GO" id="GO:0006890">
    <property type="term" value="P:retrograde vesicle-mediated transport, Golgi to endoplasmic reticulum"/>
    <property type="evidence" value="ECO:0007669"/>
    <property type="project" value="InterPro"/>
</dbReference>
<feature type="region of interest" description="Disordered" evidence="5">
    <location>
        <begin position="824"/>
        <end position="862"/>
    </location>
</feature>
<feature type="domain" description="Sec39" evidence="6">
    <location>
        <begin position="13"/>
        <end position="796"/>
    </location>
</feature>
<dbReference type="PANTHER" id="PTHR40787:SF3">
    <property type="entry name" value="PROTEIN TRANSPORT PROTEIN SEC39"/>
    <property type="match status" value="1"/>
</dbReference>
<evidence type="ECO:0000256" key="5">
    <source>
        <dbReference type="SAM" id="MobiDB-lite"/>
    </source>
</evidence>
<reference evidence="7" key="1">
    <citation type="journal article" date="2020" name="Stud. Mycol.">
        <title>101 Dothideomycetes genomes: a test case for predicting lifestyles and emergence of pathogens.</title>
        <authorList>
            <person name="Haridas S."/>
            <person name="Albert R."/>
            <person name="Binder M."/>
            <person name="Bloem J."/>
            <person name="Labutti K."/>
            <person name="Salamov A."/>
            <person name="Andreopoulos B."/>
            <person name="Baker S."/>
            <person name="Barry K."/>
            <person name="Bills G."/>
            <person name="Bluhm B."/>
            <person name="Cannon C."/>
            <person name="Castanera R."/>
            <person name="Culley D."/>
            <person name="Daum C."/>
            <person name="Ezra D."/>
            <person name="Gonzalez J."/>
            <person name="Henrissat B."/>
            <person name="Kuo A."/>
            <person name="Liang C."/>
            <person name="Lipzen A."/>
            <person name="Lutzoni F."/>
            <person name="Magnuson J."/>
            <person name="Mondo S."/>
            <person name="Nolan M."/>
            <person name="Ohm R."/>
            <person name="Pangilinan J."/>
            <person name="Park H.-J."/>
            <person name="Ramirez L."/>
            <person name="Alfaro M."/>
            <person name="Sun H."/>
            <person name="Tritt A."/>
            <person name="Yoshinaga Y."/>
            <person name="Zwiers L.-H."/>
            <person name="Turgeon B."/>
            <person name="Goodwin S."/>
            <person name="Spatafora J."/>
            <person name="Crous P."/>
            <person name="Grigoriev I."/>
        </authorList>
    </citation>
    <scope>NUCLEOTIDE SEQUENCE</scope>
    <source>
        <strain evidence="7">CBS 101060</strain>
    </source>
</reference>
<dbReference type="Proteomes" id="UP000799429">
    <property type="component" value="Unassembled WGS sequence"/>
</dbReference>
<keyword evidence="3" id="KW-0256">Endoplasmic reticulum</keyword>
<dbReference type="AlphaFoldDB" id="A0A9P4VMJ6"/>
<keyword evidence="8" id="KW-1185">Reference proteome</keyword>